<evidence type="ECO:0000256" key="1">
    <source>
        <dbReference type="ARBA" id="ARBA00022723"/>
    </source>
</evidence>
<dbReference type="RefSeq" id="XP_004993898.1">
    <property type="nucleotide sequence ID" value="XM_004993841.1"/>
</dbReference>
<dbReference type="InterPro" id="IPR013087">
    <property type="entry name" value="Znf_C2H2_type"/>
</dbReference>
<dbReference type="PROSITE" id="PS00028">
    <property type="entry name" value="ZINC_FINGER_C2H2_1"/>
    <property type="match status" value="4"/>
</dbReference>
<dbReference type="GO" id="GO:0000981">
    <property type="term" value="F:DNA-binding transcription factor activity, RNA polymerase II-specific"/>
    <property type="evidence" value="ECO:0007669"/>
    <property type="project" value="TreeGrafter"/>
</dbReference>
<dbReference type="InParanoid" id="F2UA42"/>
<evidence type="ECO:0000256" key="2">
    <source>
        <dbReference type="ARBA" id="ARBA00022737"/>
    </source>
</evidence>
<feature type="compositionally biased region" description="Low complexity" evidence="6">
    <location>
        <begin position="369"/>
        <end position="378"/>
    </location>
</feature>
<feature type="region of interest" description="Disordered" evidence="6">
    <location>
        <begin position="261"/>
        <end position="288"/>
    </location>
</feature>
<feature type="compositionally biased region" description="Low complexity" evidence="6">
    <location>
        <begin position="413"/>
        <end position="438"/>
    </location>
</feature>
<feature type="region of interest" description="Disordered" evidence="6">
    <location>
        <begin position="690"/>
        <end position="774"/>
    </location>
</feature>
<dbReference type="OMA" id="RRHKEVH"/>
<evidence type="ECO:0000313" key="8">
    <source>
        <dbReference type="EMBL" id="EGD73617.1"/>
    </source>
</evidence>
<keyword evidence="9" id="KW-1185">Reference proteome</keyword>
<keyword evidence="1" id="KW-0479">Metal-binding</keyword>
<evidence type="ECO:0000259" key="7">
    <source>
        <dbReference type="PROSITE" id="PS50157"/>
    </source>
</evidence>
<keyword evidence="4" id="KW-0862">Zinc</keyword>
<feature type="domain" description="C2H2-type" evidence="7">
    <location>
        <begin position="513"/>
        <end position="542"/>
    </location>
</feature>
<dbReference type="PANTHER" id="PTHR24408:SF58">
    <property type="entry name" value="TRANSCRIPTION FACTOR (TFIIIA), PUTATIVE (AFU_ORTHOLOGUE AFUA_1G05150)-RELATED"/>
    <property type="match status" value="1"/>
</dbReference>
<organism evidence="9">
    <name type="scientific">Salpingoeca rosetta (strain ATCC 50818 / BSB-021)</name>
    <dbReference type="NCBI Taxonomy" id="946362"/>
    <lineage>
        <taxon>Eukaryota</taxon>
        <taxon>Choanoflagellata</taxon>
        <taxon>Craspedida</taxon>
        <taxon>Salpingoecidae</taxon>
        <taxon>Salpingoeca</taxon>
    </lineage>
</organism>
<feature type="region of interest" description="Disordered" evidence="6">
    <location>
        <begin position="647"/>
        <end position="674"/>
    </location>
</feature>
<feature type="compositionally biased region" description="Pro residues" evidence="6">
    <location>
        <begin position="697"/>
        <end position="709"/>
    </location>
</feature>
<dbReference type="GO" id="GO:0005634">
    <property type="term" value="C:nucleus"/>
    <property type="evidence" value="ECO:0007669"/>
    <property type="project" value="TreeGrafter"/>
</dbReference>
<feature type="compositionally biased region" description="Polar residues" evidence="6">
    <location>
        <begin position="99"/>
        <end position="110"/>
    </location>
</feature>
<protein>
    <submittedName>
        <fullName evidence="8">Early growth response protein</fullName>
    </submittedName>
</protein>
<name>F2UA42_SALR5</name>
<dbReference type="GeneID" id="16074477"/>
<dbReference type="InterPro" id="IPR036236">
    <property type="entry name" value="Znf_C2H2_sf"/>
</dbReference>
<feature type="region of interest" description="Disordered" evidence="6">
    <location>
        <begin position="594"/>
        <end position="626"/>
    </location>
</feature>
<dbReference type="Proteomes" id="UP000007799">
    <property type="component" value="Unassembled WGS sequence"/>
</dbReference>
<dbReference type="eggNOG" id="KOG1721">
    <property type="taxonomic scope" value="Eukaryota"/>
</dbReference>
<evidence type="ECO:0000256" key="5">
    <source>
        <dbReference type="PROSITE-ProRule" id="PRU00042"/>
    </source>
</evidence>
<keyword evidence="2" id="KW-0677">Repeat</keyword>
<dbReference type="PANTHER" id="PTHR24408">
    <property type="entry name" value="ZINC FINGER PROTEIN"/>
    <property type="match status" value="1"/>
</dbReference>
<evidence type="ECO:0000256" key="4">
    <source>
        <dbReference type="ARBA" id="ARBA00022833"/>
    </source>
</evidence>
<accession>F2UA42</accession>
<dbReference type="SMART" id="SM00355">
    <property type="entry name" value="ZnF_C2H2"/>
    <property type="match status" value="4"/>
</dbReference>
<feature type="compositionally biased region" description="Polar residues" evidence="6">
    <location>
        <begin position="41"/>
        <end position="59"/>
    </location>
</feature>
<dbReference type="EMBL" id="GL832966">
    <property type="protein sequence ID" value="EGD73617.1"/>
    <property type="molecule type" value="Genomic_DNA"/>
</dbReference>
<dbReference type="GO" id="GO:0008270">
    <property type="term" value="F:zinc ion binding"/>
    <property type="evidence" value="ECO:0007669"/>
    <property type="project" value="UniProtKB-KW"/>
</dbReference>
<keyword evidence="3 5" id="KW-0863">Zinc-finger</keyword>
<feature type="compositionally biased region" description="Low complexity" evidence="6">
    <location>
        <begin position="744"/>
        <end position="757"/>
    </location>
</feature>
<reference evidence="8" key="1">
    <citation type="submission" date="2009-08" db="EMBL/GenBank/DDBJ databases">
        <title>Annotation of Salpingoeca rosetta.</title>
        <authorList>
            <consortium name="The Broad Institute Genome Sequencing Platform"/>
            <person name="Russ C."/>
            <person name="Cuomo C."/>
            <person name="Burger G."/>
            <person name="Gray M.W."/>
            <person name="Holland P.W.H."/>
            <person name="King N."/>
            <person name="Lang F.B.F."/>
            <person name="Roger A.J."/>
            <person name="Ruiz-Trillo I."/>
            <person name="Young S.K."/>
            <person name="Zeng Q."/>
            <person name="Gargeya S."/>
            <person name="Alvarado L."/>
            <person name="Berlin A."/>
            <person name="Chapman S.B."/>
            <person name="Chen Z."/>
            <person name="Freedman E."/>
            <person name="Gellesch M."/>
            <person name="Goldberg J."/>
            <person name="Griggs A."/>
            <person name="Gujja S."/>
            <person name="Heilman E."/>
            <person name="Heiman D."/>
            <person name="Howarth C."/>
            <person name="Mehta T."/>
            <person name="Neiman D."/>
            <person name="Pearson M."/>
            <person name="Roberts A."/>
            <person name="Saif S."/>
            <person name="Shea T."/>
            <person name="Shenoy N."/>
            <person name="Sisk P."/>
            <person name="Stolte C."/>
            <person name="Sykes S."/>
            <person name="White J."/>
            <person name="Yandava C."/>
            <person name="Haas B."/>
            <person name="Nusbaum C."/>
            <person name="Birren B."/>
        </authorList>
    </citation>
    <scope>NUCLEOTIDE SEQUENCE [LARGE SCALE GENOMIC DNA]</scope>
    <source>
        <strain evidence="8">ATCC 50818</strain>
    </source>
</reference>
<feature type="domain" description="C2H2-type" evidence="7">
    <location>
        <begin position="455"/>
        <end position="484"/>
    </location>
</feature>
<proteinExistence type="predicted"/>
<dbReference type="OrthoDB" id="654211at2759"/>
<dbReference type="FunFam" id="3.30.160.60:FF:002343">
    <property type="entry name" value="Zinc finger protein 33A"/>
    <property type="match status" value="1"/>
</dbReference>
<feature type="compositionally biased region" description="Low complexity" evidence="6">
    <location>
        <begin position="321"/>
        <end position="343"/>
    </location>
</feature>
<dbReference type="PROSITE" id="PS50157">
    <property type="entry name" value="ZINC_FINGER_C2H2_2"/>
    <property type="match status" value="3"/>
</dbReference>
<feature type="region of interest" description="Disordered" evidence="6">
    <location>
        <begin position="315"/>
        <end position="343"/>
    </location>
</feature>
<dbReference type="STRING" id="946362.F2UA42"/>
<dbReference type="Pfam" id="PF00096">
    <property type="entry name" value="zf-C2H2"/>
    <property type="match status" value="2"/>
</dbReference>
<dbReference type="KEGG" id="sre:PTSG_05325"/>
<dbReference type="SUPFAM" id="SSF57667">
    <property type="entry name" value="beta-beta-alpha zinc fingers"/>
    <property type="match status" value="2"/>
</dbReference>
<gene>
    <name evidence="8" type="ORF">PTSG_05325</name>
</gene>
<dbReference type="Gene3D" id="3.30.160.60">
    <property type="entry name" value="Classic Zinc Finger"/>
    <property type="match status" value="3"/>
</dbReference>
<feature type="compositionally biased region" description="Low complexity" evidence="6">
    <location>
        <begin position="230"/>
        <end position="244"/>
    </location>
</feature>
<feature type="region of interest" description="Disordered" evidence="6">
    <location>
        <begin position="197"/>
        <end position="247"/>
    </location>
</feature>
<evidence type="ECO:0000313" key="9">
    <source>
        <dbReference type="Proteomes" id="UP000007799"/>
    </source>
</evidence>
<sequence>MGVGDFASSLATQANISAIANRQQSFPSPPHPPAFLAIVHSQPSSDTLKPLDRQSTPTTGPRAHARRNPKPDHQHRARSRQRESSASSPFASKQRPPTAFSSSRIASTTKPKAHQQHTALAHSTHAQTAAEQRADQVAPRNAHTAGTPPFDRINQPFGWQPPSQTDLSTHHGEVAAALSLADLKTANHLINISINSASPSAQLPPSSSSSSSASTARLPTSPVGCRRRSSSFSSPFPASPTQPSLSKTMMSTNEVNAFCNSQDRHRQQQATHTLPQEHHQAHAKPHALAPSAAHLDGAAPSTMTMLTDTPFLRDVRSGTTSSISLASAQSDQQQQQEQQHSDPANAMFSSMAAPSSAVHQPHDYHGPAAYQQQQQPQGYHHHYHHHQQQQQQQQHLLVPAGLTTTPTDATEVGTSDTRPSTTTTTTTRDSCGSSSAGSSDGGDVDTLGDDGAYKFVCPHPGCNKVYRRRNHLQRHSHSHKKTLPFVCPECDRGFHRKDHYEYHRRVHSGDKPFVCDEKDCGRSFRQRSALTRHKKSHIRERERTCTYCNRVLSKQDDLYVHICTMHGRELLESLPAGAMQAGLLAMALQPQGANAATGGSASVRGNNSGSGNSSRSSSTSSAGNGTAQTMPLMLLLLQQLQLQQQTEQQQQQQQQPATGVSQPPQQAQQPSVNPQSLPARYFALPATTANSASASAPVPPPPRTLPPALPTHSTGTQQDAAAMSSFFQAPSAQPQFHQQRHRQQQPQQQQPAQPQQFHNSGFVPPASSGQLLFSPLQLPSVPPVTTTHNTSSHQPMFF</sequence>
<feature type="compositionally biased region" description="Low complexity" evidence="6">
    <location>
        <begin position="197"/>
        <end position="222"/>
    </location>
</feature>
<evidence type="ECO:0000256" key="6">
    <source>
        <dbReference type="SAM" id="MobiDB-lite"/>
    </source>
</evidence>
<feature type="region of interest" description="Disordered" evidence="6">
    <location>
        <begin position="369"/>
        <end position="445"/>
    </location>
</feature>
<evidence type="ECO:0000256" key="3">
    <source>
        <dbReference type="ARBA" id="ARBA00022771"/>
    </source>
</evidence>
<dbReference type="GO" id="GO:0043565">
    <property type="term" value="F:sequence-specific DNA binding"/>
    <property type="evidence" value="ECO:0007669"/>
    <property type="project" value="TreeGrafter"/>
</dbReference>
<feature type="compositionally biased region" description="Polar residues" evidence="6">
    <location>
        <begin position="711"/>
        <end position="731"/>
    </location>
</feature>
<feature type="region of interest" description="Disordered" evidence="6">
    <location>
        <begin position="21"/>
        <end position="170"/>
    </location>
</feature>
<dbReference type="AlphaFoldDB" id="F2UA42"/>
<feature type="domain" description="C2H2-type" evidence="7">
    <location>
        <begin position="485"/>
        <end position="512"/>
    </location>
</feature>